<feature type="region of interest" description="Disordered" evidence="5">
    <location>
        <begin position="122"/>
        <end position="166"/>
    </location>
</feature>
<dbReference type="Proteomes" id="UP001630127">
    <property type="component" value="Unassembled WGS sequence"/>
</dbReference>
<evidence type="ECO:0000256" key="2">
    <source>
        <dbReference type="ARBA" id="ARBA00022737"/>
    </source>
</evidence>
<feature type="compositionally biased region" description="Basic residues" evidence="5">
    <location>
        <begin position="126"/>
        <end position="150"/>
    </location>
</feature>
<dbReference type="EMBL" id="JBJUIK010000016">
    <property type="protein sequence ID" value="KAL3499178.1"/>
    <property type="molecule type" value="Genomic_DNA"/>
</dbReference>
<dbReference type="Gene3D" id="1.10.10.60">
    <property type="entry name" value="Homeodomain-like"/>
    <property type="match status" value="2"/>
</dbReference>
<dbReference type="SUPFAM" id="SSF46689">
    <property type="entry name" value="Homeodomain-like"/>
    <property type="match status" value="1"/>
</dbReference>
<dbReference type="GO" id="GO:0003677">
    <property type="term" value="F:DNA binding"/>
    <property type="evidence" value="ECO:0007669"/>
    <property type="project" value="UniProtKB-KW"/>
</dbReference>
<dbReference type="AlphaFoldDB" id="A0ABD2XW51"/>
<evidence type="ECO:0000313" key="8">
    <source>
        <dbReference type="EMBL" id="KAL3499178.1"/>
    </source>
</evidence>
<feature type="domain" description="Myb-like" evidence="6">
    <location>
        <begin position="62"/>
        <end position="112"/>
    </location>
</feature>
<evidence type="ECO:0000259" key="6">
    <source>
        <dbReference type="PROSITE" id="PS50090"/>
    </source>
</evidence>
<dbReference type="InterPro" id="IPR015495">
    <property type="entry name" value="Myb_TF_plants"/>
</dbReference>
<dbReference type="InterPro" id="IPR009057">
    <property type="entry name" value="Homeodomain-like_sf"/>
</dbReference>
<dbReference type="InterPro" id="IPR017930">
    <property type="entry name" value="Myb_dom"/>
</dbReference>
<evidence type="ECO:0000256" key="4">
    <source>
        <dbReference type="ARBA" id="ARBA00023242"/>
    </source>
</evidence>
<name>A0ABD2XW51_9GENT</name>
<gene>
    <name evidence="8" type="ORF">ACH5RR_038271</name>
</gene>
<keyword evidence="4" id="KW-0539">Nucleus</keyword>
<evidence type="ECO:0000256" key="5">
    <source>
        <dbReference type="SAM" id="MobiDB-lite"/>
    </source>
</evidence>
<dbReference type="PROSITE" id="PS51294">
    <property type="entry name" value="HTH_MYB"/>
    <property type="match status" value="2"/>
</dbReference>
<keyword evidence="9" id="KW-1185">Reference proteome</keyword>
<dbReference type="SMART" id="SM00717">
    <property type="entry name" value="SANT"/>
    <property type="match status" value="2"/>
</dbReference>
<accession>A0ABD2XW51</accession>
<evidence type="ECO:0000259" key="7">
    <source>
        <dbReference type="PROSITE" id="PS51294"/>
    </source>
</evidence>
<comment type="subcellular location">
    <subcellularLocation>
        <location evidence="1">Nucleus</location>
    </subcellularLocation>
</comment>
<feature type="domain" description="HTH myb-type" evidence="7">
    <location>
        <begin position="62"/>
        <end position="116"/>
    </location>
</feature>
<dbReference type="PANTHER" id="PTHR47999:SF9">
    <property type="entry name" value="TRANSCRIPTION REPRESSOR MYB5-LIKE"/>
    <property type="match status" value="1"/>
</dbReference>
<reference evidence="8 9" key="1">
    <citation type="submission" date="2024-11" db="EMBL/GenBank/DDBJ databases">
        <title>A near-complete genome assembly of Cinchona calisaya.</title>
        <authorList>
            <person name="Lian D.C."/>
            <person name="Zhao X.W."/>
            <person name="Wei L."/>
        </authorList>
    </citation>
    <scope>NUCLEOTIDE SEQUENCE [LARGE SCALE GENOMIC DNA]</scope>
    <source>
        <tissue evidence="8">Nenye</tissue>
    </source>
</reference>
<organism evidence="8 9">
    <name type="scientific">Cinchona calisaya</name>
    <dbReference type="NCBI Taxonomy" id="153742"/>
    <lineage>
        <taxon>Eukaryota</taxon>
        <taxon>Viridiplantae</taxon>
        <taxon>Streptophyta</taxon>
        <taxon>Embryophyta</taxon>
        <taxon>Tracheophyta</taxon>
        <taxon>Spermatophyta</taxon>
        <taxon>Magnoliopsida</taxon>
        <taxon>eudicotyledons</taxon>
        <taxon>Gunneridae</taxon>
        <taxon>Pentapetalae</taxon>
        <taxon>asterids</taxon>
        <taxon>lamiids</taxon>
        <taxon>Gentianales</taxon>
        <taxon>Rubiaceae</taxon>
        <taxon>Cinchonoideae</taxon>
        <taxon>Cinchoneae</taxon>
        <taxon>Cinchona</taxon>
    </lineage>
</organism>
<evidence type="ECO:0000256" key="3">
    <source>
        <dbReference type="ARBA" id="ARBA00023125"/>
    </source>
</evidence>
<evidence type="ECO:0000313" key="9">
    <source>
        <dbReference type="Proteomes" id="UP001630127"/>
    </source>
</evidence>
<dbReference type="Pfam" id="PF00249">
    <property type="entry name" value="Myb_DNA-binding"/>
    <property type="match status" value="2"/>
</dbReference>
<keyword evidence="2" id="KW-0677">Repeat</keyword>
<comment type="caution">
    <text evidence="8">The sequence shown here is derived from an EMBL/GenBank/DDBJ whole genome shotgun (WGS) entry which is preliminary data.</text>
</comment>
<protein>
    <submittedName>
        <fullName evidence="8">Uncharacterized protein</fullName>
    </submittedName>
</protein>
<evidence type="ECO:0000256" key="1">
    <source>
        <dbReference type="ARBA" id="ARBA00004123"/>
    </source>
</evidence>
<keyword evidence="3" id="KW-0238">DNA-binding</keyword>
<dbReference type="FunFam" id="1.10.10.60:FF:000001">
    <property type="entry name" value="MYB-related transcription factor"/>
    <property type="match status" value="1"/>
</dbReference>
<dbReference type="PROSITE" id="PS50090">
    <property type="entry name" value="MYB_LIKE"/>
    <property type="match status" value="2"/>
</dbReference>
<feature type="domain" description="HTH myb-type" evidence="7">
    <location>
        <begin position="9"/>
        <end position="61"/>
    </location>
</feature>
<proteinExistence type="predicted"/>
<dbReference type="InterPro" id="IPR001005">
    <property type="entry name" value="SANT/Myb"/>
</dbReference>
<sequence>MGRAPCCAKVGLHKGPWSTNEDKLLTDYILANGEGQWRSLPKKAGLLRCGKSCRLRWMNYLRPGIKRGNITKDEEDLIIQLQSMLGNRWSIIAGKLPGRTDNEIKNHWNTHLLRRLKKEGIEAPKKSHKSLSKKSNKEPSKKKKYKKKSKNDHVKECSSESTTSNSFGSLASGISTITSTSNQEQEEVVDKLVEEEAKTSQDSDISWSPFELDDLCYCPRIEIFTHEDRILFDHDDRECDFSLQEVAPMMGDNLLDKVYYEYLQLL</sequence>
<dbReference type="CDD" id="cd00167">
    <property type="entry name" value="SANT"/>
    <property type="match status" value="2"/>
</dbReference>
<feature type="domain" description="Myb-like" evidence="6">
    <location>
        <begin position="9"/>
        <end position="61"/>
    </location>
</feature>
<dbReference type="GO" id="GO:0005634">
    <property type="term" value="C:nucleus"/>
    <property type="evidence" value="ECO:0007669"/>
    <property type="project" value="UniProtKB-SubCell"/>
</dbReference>
<dbReference type="PANTHER" id="PTHR47999">
    <property type="entry name" value="TRANSCRIPTION FACTOR MYB8-RELATED-RELATED"/>
    <property type="match status" value="1"/>
</dbReference>